<dbReference type="FunFam" id="3.40.50.2000:FF:000027">
    <property type="entry name" value="Glycosyltransferase"/>
    <property type="match status" value="1"/>
</dbReference>
<comment type="similarity">
    <text evidence="1 4">Belongs to the UDP-glycosyltransferase family.</text>
</comment>
<dbReference type="Proteomes" id="UP001161247">
    <property type="component" value="Chromosome 4"/>
</dbReference>
<gene>
    <name evidence="7" type="ORF">OLC1_LOCUS13067</name>
</gene>
<dbReference type="Pfam" id="PF00201">
    <property type="entry name" value="UDPGT"/>
    <property type="match status" value="1"/>
</dbReference>
<sequence>MNSSVVESETKCEINKKQPHAVCIPFPAQGHINPMIELAKLLHSKGFRITFVNTEYNHRRLLKSRGPGSLDGFPGFRFQSIPDGLPPPVAAEDGGGSAGDSTQDIPSLCDSTAKNFLAPFLALLKKLNSPASCVVCDAIMCFAIDAAREIGVPGYCFRTTCAASFFANRNLPGLIQKGILPLKDSACLTNGYLESRLDWIPPLKNVRLRDLATFIRTTDLNDVMLNFIISQAQEVSKASGIIFNTFDDLENEVLADLSLICPPIYTFGPVHFLINQHPQNKSLNSLGGSLWKEDQECLEWLYSRARNSVVYVNFGSITVLTPQQLVEFAWGLADSKKDFLWAIRPDAVTGDCKVNLPSEFFEETEQRGLIVKWCPQEQVLNHPAIGAFLTHCGWNSMLESIASGVPMICWPFFADQQINCRFACVEWGVGLEIDSNVNRVEVAKAVTELIDGEKGKQLKTNAIKWKNKAAEATSSVNGSSYLNLDKLVAHMLSKQ</sequence>
<dbReference type="SUPFAM" id="SSF53756">
    <property type="entry name" value="UDP-Glycosyltransferase/glycogen phosphorylase"/>
    <property type="match status" value="1"/>
</dbReference>
<feature type="domain" description="Glycosyltransferase N-terminal" evidence="6">
    <location>
        <begin position="22"/>
        <end position="166"/>
    </location>
</feature>
<keyword evidence="4" id="KW-0328">Glycosyltransferase</keyword>
<dbReference type="InterPro" id="IPR058980">
    <property type="entry name" value="Glyco_transf_N"/>
</dbReference>
<keyword evidence="2 4" id="KW-0808">Transferase</keyword>
<protein>
    <recommendedName>
        <fullName evidence="5">Glycosyltransferase</fullName>
        <ecNumber evidence="5">2.4.1.-</ecNumber>
    </recommendedName>
</protein>
<keyword evidence="8" id="KW-1185">Reference proteome</keyword>
<dbReference type="PANTHER" id="PTHR11926:SF1445">
    <property type="entry name" value="GLYCOSYLTRANSFERASE"/>
    <property type="match status" value="1"/>
</dbReference>
<dbReference type="InterPro" id="IPR002213">
    <property type="entry name" value="UDP_glucos_trans"/>
</dbReference>
<dbReference type="PANTHER" id="PTHR11926">
    <property type="entry name" value="GLUCOSYL/GLUCURONOSYL TRANSFERASES"/>
    <property type="match status" value="1"/>
</dbReference>
<evidence type="ECO:0000313" key="8">
    <source>
        <dbReference type="Proteomes" id="UP001161247"/>
    </source>
</evidence>
<dbReference type="PROSITE" id="PS00375">
    <property type="entry name" value="UDPGT"/>
    <property type="match status" value="1"/>
</dbReference>
<organism evidence="7 8">
    <name type="scientific">Oldenlandia corymbosa var. corymbosa</name>
    <dbReference type="NCBI Taxonomy" id="529605"/>
    <lineage>
        <taxon>Eukaryota</taxon>
        <taxon>Viridiplantae</taxon>
        <taxon>Streptophyta</taxon>
        <taxon>Embryophyta</taxon>
        <taxon>Tracheophyta</taxon>
        <taxon>Spermatophyta</taxon>
        <taxon>Magnoliopsida</taxon>
        <taxon>eudicotyledons</taxon>
        <taxon>Gunneridae</taxon>
        <taxon>Pentapetalae</taxon>
        <taxon>asterids</taxon>
        <taxon>lamiids</taxon>
        <taxon>Gentianales</taxon>
        <taxon>Rubiaceae</taxon>
        <taxon>Rubioideae</taxon>
        <taxon>Spermacoceae</taxon>
        <taxon>Hedyotis-Oldenlandia complex</taxon>
        <taxon>Oldenlandia</taxon>
    </lineage>
</organism>
<evidence type="ECO:0000256" key="5">
    <source>
        <dbReference type="RuleBase" id="RU362057"/>
    </source>
</evidence>
<dbReference type="Pfam" id="PF26168">
    <property type="entry name" value="Glyco_transf_N"/>
    <property type="match status" value="1"/>
</dbReference>
<dbReference type="GO" id="GO:0080043">
    <property type="term" value="F:quercetin 3-O-glucosyltransferase activity"/>
    <property type="evidence" value="ECO:0007669"/>
    <property type="project" value="TreeGrafter"/>
</dbReference>
<dbReference type="FunFam" id="3.40.50.2000:FF:000055">
    <property type="entry name" value="Glycosyltransferase"/>
    <property type="match status" value="1"/>
</dbReference>
<evidence type="ECO:0000256" key="4">
    <source>
        <dbReference type="RuleBase" id="RU003718"/>
    </source>
</evidence>
<evidence type="ECO:0000259" key="6">
    <source>
        <dbReference type="Pfam" id="PF26168"/>
    </source>
</evidence>
<proteinExistence type="inferred from homology"/>
<evidence type="ECO:0000256" key="1">
    <source>
        <dbReference type="ARBA" id="ARBA00009995"/>
    </source>
</evidence>
<comment type="catalytic activity">
    <reaction evidence="3">
        <text>7-deoxyloganetin + UDP-alpha-D-glucose = 7-deoxyloganin + UDP + H(+)</text>
        <dbReference type="Rhea" id="RHEA:39899"/>
        <dbReference type="ChEBI" id="CHEBI:15378"/>
        <dbReference type="ChEBI" id="CHEBI:18370"/>
        <dbReference type="ChEBI" id="CHEBI:58223"/>
        <dbReference type="ChEBI" id="CHEBI:58885"/>
        <dbReference type="ChEBI" id="CHEBI:76849"/>
        <dbReference type="EC" id="2.4.1.324"/>
    </reaction>
</comment>
<dbReference type="AlphaFoldDB" id="A0AAV1D884"/>
<evidence type="ECO:0000256" key="3">
    <source>
        <dbReference type="ARBA" id="ARBA00051003"/>
    </source>
</evidence>
<reference evidence="7" key="1">
    <citation type="submission" date="2023-03" db="EMBL/GenBank/DDBJ databases">
        <authorList>
            <person name="Julca I."/>
        </authorList>
    </citation>
    <scope>NUCLEOTIDE SEQUENCE</scope>
</reference>
<accession>A0AAV1D884</accession>
<dbReference type="EMBL" id="OX459121">
    <property type="protein sequence ID" value="CAI9104054.1"/>
    <property type="molecule type" value="Genomic_DNA"/>
</dbReference>
<dbReference type="InterPro" id="IPR035595">
    <property type="entry name" value="UDP_glycos_trans_CS"/>
</dbReference>
<name>A0AAV1D884_OLDCO</name>
<dbReference type="Gene3D" id="3.40.50.2000">
    <property type="entry name" value="Glycogen Phosphorylase B"/>
    <property type="match status" value="2"/>
</dbReference>
<dbReference type="GO" id="GO:0080044">
    <property type="term" value="F:quercetin 7-O-glucosyltransferase activity"/>
    <property type="evidence" value="ECO:0007669"/>
    <property type="project" value="TreeGrafter"/>
</dbReference>
<evidence type="ECO:0000256" key="2">
    <source>
        <dbReference type="ARBA" id="ARBA00022679"/>
    </source>
</evidence>
<evidence type="ECO:0000313" key="7">
    <source>
        <dbReference type="EMBL" id="CAI9104054.1"/>
    </source>
</evidence>
<dbReference type="CDD" id="cd03784">
    <property type="entry name" value="GT1_Gtf-like"/>
    <property type="match status" value="1"/>
</dbReference>
<dbReference type="EC" id="2.4.1.-" evidence="5"/>